<keyword evidence="2" id="KW-1185">Reference proteome</keyword>
<gene>
    <name evidence="1" type="ORF">Psuf_005900</name>
</gene>
<reference evidence="1 2" key="1">
    <citation type="submission" date="2020-03" db="EMBL/GenBank/DDBJ databases">
        <title>Whole genome shotgun sequence of Phytohabitans suffuscus NBRC 105367.</title>
        <authorList>
            <person name="Komaki H."/>
            <person name="Tamura T."/>
        </authorList>
    </citation>
    <scope>NUCLEOTIDE SEQUENCE [LARGE SCALE GENOMIC DNA]</scope>
    <source>
        <strain evidence="1 2">NBRC 105367</strain>
    </source>
</reference>
<name>A0A6F8YB33_9ACTN</name>
<dbReference type="EMBL" id="AP022871">
    <property type="protein sequence ID" value="BCB83277.1"/>
    <property type="molecule type" value="Genomic_DNA"/>
</dbReference>
<organism evidence="1 2">
    <name type="scientific">Phytohabitans suffuscus</name>
    <dbReference type="NCBI Taxonomy" id="624315"/>
    <lineage>
        <taxon>Bacteria</taxon>
        <taxon>Bacillati</taxon>
        <taxon>Actinomycetota</taxon>
        <taxon>Actinomycetes</taxon>
        <taxon>Micromonosporales</taxon>
        <taxon>Micromonosporaceae</taxon>
    </lineage>
</organism>
<protein>
    <submittedName>
        <fullName evidence="1">Uncharacterized protein</fullName>
    </submittedName>
</protein>
<sequence length="52" mass="5176">MRQVRITDPAPLGATIYAIRAGAGCVVGWVQAGAGGSPQVVGRLPGGTCLPE</sequence>
<dbReference type="KEGG" id="psuu:Psuf_005900"/>
<dbReference type="RefSeq" id="WP_173153493.1">
    <property type="nucleotide sequence ID" value="NZ_AP022871.1"/>
</dbReference>
<proteinExistence type="predicted"/>
<dbReference type="Proteomes" id="UP000503011">
    <property type="component" value="Chromosome"/>
</dbReference>
<reference evidence="1 2" key="2">
    <citation type="submission" date="2020-03" db="EMBL/GenBank/DDBJ databases">
        <authorList>
            <person name="Ichikawa N."/>
            <person name="Kimura A."/>
            <person name="Kitahashi Y."/>
            <person name="Uohara A."/>
        </authorList>
    </citation>
    <scope>NUCLEOTIDE SEQUENCE [LARGE SCALE GENOMIC DNA]</scope>
    <source>
        <strain evidence="1 2">NBRC 105367</strain>
    </source>
</reference>
<dbReference type="AlphaFoldDB" id="A0A6F8YB33"/>
<evidence type="ECO:0000313" key="1">
    <source>
        <dbReference type="EMBL" id="BCB83277.1"/>
    </source>
</evidence>
<evidence type="ECO:0000313" key="2">
    <source>
        <dbReference type="Proteomes" id="UP000503011"/>
    </source>
</evidence>
<accession>A0A6F8YB33</accession>